<organism evidence="2 3">
    <name type="scientific">Marivirga aurantiaca</name>
    <dbReference type="NCBI Taxonomy" id="2802615"/>
    <lineage>
        <taxon>Bacteria</taxon>
        <taxon>Pseudomonadati</taxon>
        <taxon>Bacteroidota</taxon>
        <taxon>Cytophagia</taxon>
        <taxon>Cytophagales</taxon>
        <taxon>Marivirgaceae</taxon>
        <taxon>Marivirga</taxon>
    </lineage>
</organism>
<dbReference type="AlphaFoldDB" id="A0A935C651"/>
<protein>
    <submittedName>
        <fullName evidence="2">Uncharacterized protein</fullName>
    </submittedName>
</protein>
<evidence type="ECO:0000313" key="3">
    <source>
        <dbReference type="Proteomes" id="UP000611723"/>
    </source>
</evidence>
<feature type="chain" id="PRO_5036691293" evidence="1">
    <location>
        <begin position="34"/>
        <end position="165"/>
    </location>
</feature>
<name>A0A935C651_9BACT</name>
<dbReference type="Proteomes" id="UP000611723">
    <property type="component" value="Unassembled WGS sequence"/>
</dbReference>
<proteinExistence type="predicted"/>
<sequence>MKNPTYFQITNQNFIIVLFAVMAFFGMSLNAQAQSPVLGYDMEKVNNSMKIQMNNQEFDVLIPKVNKNELSAFVEANYNQVVYVTNEDPGFYMYSHNQWTKQNVRSVLAEIELNIHMSAPSSEDIIIEASVANSKQRLDYNSYIEQLYKGFIFEEGSNQMAVVIR</sequence>
<gene>
    <name evidence="2" type="ORF">JKA74_03925</name>
</gene>
<keyword evidence="3" id="KW-1185">Reference proteome</keyword>
<feature type="signal peptide" evidence="1">
    <location>
        <begin position="1"/>
        <end position="33"/>
    </location>
</feature>
<reference evidence="2" key="1">
    <citation type="submission" date="2021-01" db="EMBL/GenBank/DDBJ databases">
        <title>Marivirga aurantiaca sp. nov., isolated from intertidal surface sediments.</title>
        <authorList>
            <person name="Zhang M."/>
        </authorList>
    </citation>
    <scope>NUCLEOTIDE SEQUENCE</scope>
    <source>
        <strain evidence="2">S37H4</strain>
    </source>
</reference>
<dbReference type="RefSeq" id="WP_201429847.1">
    <property type="nucleotide sequence ID" value="NZ_JAEQBW010000001.1"/>
</dbReference>
<keyword evidence="1" id="KW-0732">Signal</keyword>
<evidence type="ECO:0000313" key="2">
    <source>
        <dbReference type="EMBL" id="MBK6264174.1"/>
    </source>
</evidence>
<evidence type="ECO:0000256" key="1">
    <source>
        <dbReference type="SAM" id="SignalP"/>
    </source>
</evidence>
<accession>A0A935C651</accession>
<comment type="caution">
    <text evidence="2">The sequence shown here is derived from an EMBL/GenBank/DDBJ whole genome shotgun (WGS) entry which is preliminary data.</text>
</comment>
<dbReference type="EMBL" id="JAEQBW010000001">
    <property type="protein sequence ID" value="MBK6264174.1"/>
    <property type="molecule type" value="Genomic_DNA"/>
</dbReference>